<protein>
    <submittedName>
        <fullName evidence="3">Alpha/beta hydrolase family protein</fullName>
    </submittedName>
</protein>
<gene>
    <name evidence="3" type="ORF">GALL_334550</name>
</gene>
<dbReference type="GO" id="GO:0016787">
    <property type="term" value="F:hydrolase activity"/>
    <property type="evidence" value="ECO:0007669"/>
    <property type="project" value="UniProtKB-KW"/>
</dbReference>
<proteinExistence type="predicted"/>
<dbReference type="Pfam" id="PF12697">
    <property type="entry name" value="Abhydrolase_6"/>
    <property type="match status" value="1"/>
</dbReference>
<evidence type="ECO:0000313" key="3">
    <source>
        <dbReference type="EMBL" id="OIQ84722.1"/>
    </source>
</evidence>
<dbReference type="EMBL" id="MLJW01000596">
    <property type="protein sequence ID" value="OIQ84722.1"/>
    <property type="molecule type" value="Genomic_DNA"/>
</dbReference>
<evidence type="ECO:0000256" key="1">
    <source>
        <dbReference type="SAM" id="MobiDB-lite"/>
    </source>
</evidence>
<dbReference type="AlphaFoldDB" id="A0A1J5QMY8"/>
<feature type="domain" description="AB hydrolase-1" evidence="2">
    <location>
        <begin position="89"/>
        <end position="290"/>
    </location>
</feature>
<sequence>MTMPTTLARHPVARLRERAQLLALRGSFAVQDLIAPDRASSRALDLWCTVPSGAGRRKDFRPFRGEVTATTTSTGHEVVTESWGTGPVVYLVHGWGGWRGQLGAFVEPLVAAGHRVVGFDAPSHGESAPGTLGAGKGHIMELLAAFESVAARHGAAAGVVAHSLGCTIASIVVHDSLDAERLVLVGAPADFGDRTHEFAAAVGFTERTRGRLQTTMEQECGRPLAAFDLAPLAAGGRLPETLLIHDQFDKEAPYRVSEELAAEWPTATLLTTLGLGHQRILTDPEVVAAAVRHITSATPADRRDRPASRGDRPEDPPRPRT</sequence>
<feature type="compositionally biased region" description="Basic and acidic residues" evidence="1">
    <location>
        <begin position="300"/>
        <end position="321"/>
    </location>
</feature>
<accession>A0A1J5QMY8</accession>
<reference evidence="3" key="1">
    <citation type="submission" date="2016-10" db="EMBL/GenBank/DDBJ databases">
        <title>Sequence of Gallionella enrichment culture.</title>
        <authorList>
            <person name="Poehlein A."/>
            <person name="Muehling M."/>
            <person name="Daniel R."/>
        </authorList>
    </citation>
    <scope>NUCLEOTIDE SEQUENCE</scope>
</reference>
<keyword evidence="3" id="KW-0378">Hydrolase</keyword>
<name>A0A1J5QMY8_9ZZZZ</name>
<evidence type="ECO:0000259" key="2">
    <source>
        <dbReference type="Pfam" id="PF12697"/>
    </source>
</evidence>
<dbReference type="InterPro" id="IPR029058">
    <property type="entry name" value="AB_hydrolase_fold"/>
</dbReference>
<comment type="caution">
    <text evidence="3">The sequence shown here is derived from an EMBL/GenBank/DDBJ whole genome shotgun (WGS) entry which is preliminary data.</text>
</comment>
<feature type="region of interest" description="Disordered" evidence="1">
    <location>
        <begin position="293"/>
        <end position="321"/>
    </location>
</feature>
<dbReference type="Gene3D" id="3.40.50.1820">
    <property type="entry name" value="alpha/beta hydrolase"/>
    <property type="match status" value="1"/>
</dbReference>
<dbReference type="InterPro" id="IPR000073">
    <property type="entry name" value="AB_hydrolase_1"/>
</dbReference>
<organism evidence="3">
    <name type="scientific">mine drainage metagenome</name>
    <dbReference type="NCBI Taxonomy" id="410659"/>
    <lineage>
        <taxon>unclassified sequences</taxon>
        <taxon>metagenomes</taxon>
        <taxon>ecological metagenomes</taxon>
    </lineage>
</organism>
<dbReference type="SUPFAM" id="SSF53474">
    <property type="entry name" value="alpha/beta-Hydrolases"/>
    <property type="match status" value="1"/>
</dbReference>